<proteinExistence type="predicted"/>
<reference evidence="1 2" key="1">
    <citation type="submission" date="2016-12" db="EMBL/GenBank/DDBJ databases">
        <title>Complete genome sequence of Thauera chlorobenzoica, a Betaproteobacterium degrading haloaromatics anaerobically to CO2 and halides.</title>
        <authorList>
            <person name="Goris T."/>
            <person name="Mergelsberg M."/>
            <person name="Boll M."/>
        </authorList>
    </citation>
    <scope>NUCLEOTIDE SEQUENCE [LARGE SCALE GENOMIC DNA]</scope>
    <source>
        <strain evidence="1 2">3CB1</strain>
    </source>
</reference>
<dbReference type="OrthoDB" id="9180603at2"/>
<sequence>MRGVQPELQPFWDARAAGNFIGGGTGTGLLLWTVLAATAHGTALLPPLLLALACIGGGLFCVWLEIGKPWRALNVFFHARTSWMTREAIVAMPLFAAGALAVVTGSLAAAWLAALVGLGFLYCQARILQAARGIPAWREAALLPLVITTGLAEGAGLFALVAAMLPQGPGTAFALPMLILVALRWALWRRYRARLAAPDSAPLKAIRALDAEGRLFVPLGHYLPAVLLALALVLQGGAATALMALAGVAMAATGWHFKLALITRIAYTQGFALTRVPARTPGHPRPGVKPGWN</sequence>
<dbReference type="EMBL" id="CP018839">
    <property type="protein sequence ID" value="APR04980.1"/>
    <property type="molecule type" value="Genomic_DNA"/>
</dbReference>
<name>A0A1H5S4A8_9RHOO</name>
<gene>
    <name evidence="1" type="ORF">Tchl_2137</name>
</gene>
<evidence type="ECO:0000313" key="2">
    <source>
        <dbReference type="Proteomes" id="UP000185739"/>
    </source>
</evidence>
<accession>A0A1H5S4A8</accession>
<organism evidence="1 2">
    <name type="scientific">Thauera chlorobenzoica</name>
    <dbReference type="NCBI Taxonomy" id="96773"/>
    <lineage>
        <taxon>Bacteria</taxon>
        <taxon>Pseudomonadati</taxon>
        <taxon>Pseudomonadota</taxon>
        <taxon>Betaproteobacteria</taxon>
        <taxon>Rhodocyclales</taxon>
        <taxon>Zoogloeaceae</taxon>
        <taxon>Thauera</taxon>
    </lineage>
</organism>
<dbReference type="Proteomes" id="UP000185739">
    <property type="component" value="Chromosome"/>
</dbReference>
<dbReference type="KEGG" id="tcl:Tchl_2137"/>
<evidence type="ECO:0000313" key="1">
    <source>
        <dbReference type="EMBL" id="APR04980.1"/>
    </source>
</evidence>
<dbReference type="STRING" id="96773.Tchl_2137"/>
<dbReference type="AlphaFoldDB" id="A0A1H5S4A8"/>
<keyword evidence="2" id="KW-1185">Reference proteome</keyword>
<dbReference type="Gene3D" id="1.20.1630.10">
    <property type="entry name" value="Formate dehydrogenase/DMSO reductase domain"/>
    <property type="match status" value="1"/>
</dbReference>
<dbReference type="RefSeq" id="WP_075148400.1">
    <property type="nucleotide sequence ID" value="NZ_CP018839.1"/>
</dbReference>
<protein>
    <submittedName>
        <fullName evidence="1">Phenylacetyl-CoA:acceptor oxidoreductase-like protein subunit C, PadD</fullName>
    </submittedName>
</protein>